<reference evidence="2" key="1">
    <citation type="submission" date="2023-03" db="EMBL/GenBank/DDBJ databases">
        <title>Massive genome expansion in bonnet fungi (Mycena s.s.) driven by repeated elements and novel gene families across ecological guilds.</title>
        <authorList>
            <consortium name="Lawrence Berkeley National Laboratory"/>
            <person name="Harder C.B."/>
            <person name="Miyauchi S."/>
            <person name="Viragh M."/>
            <person name="Kuo A."/>
            <person name="Thoen E."/>
            <person name="Andreopoulos B."/>
            <person name="Lu D."/>
            <person name="Skrede I."/>
            <person name="Drula E."/>
            <person name="Henrissat B."/>
            <person name="Morin E."/>
            <person name="Kohler A."/>
            <person name="Barry K."/>
            <person name="LaButti K."/>
            <person name="Morin E."/>
            <person name="Salamov A."/>
            <person name="Lipzen A."/>
            <person name="Mereny Z."/>
            <person name="Hegedus B."/>
            <person name="Baldrian P."/>
            <person name="Stursova M."/>
            <person name="Weitz H."/>
            <person name="Taylor A."/>
            <person name="Grigoriev I.V."/>
            <person name="Nagy L.G."/>
            <person name="Martin F."/>
            <person name="Kauserud H."/>
        </authorList>
    </citation>
    <scope>NUCLEOTIDE SEQUENCE</scope>
    <source>
        <strain evidence="2">CBHHK002</strain>
    </source>
</reference>
<feature type="region of interest" description="Disordered" evidence="1">
    <location>
        <begin position="682"/>
        <end position="805"/>
    </location>
</feature>
<feature type="compositionally biased region" description="Acidic residues" evidence="1">
    <location>
        <begin position="507"/>
        <end position="538"/>
    </location>
</feature>
<dbReference type="GO" id="GO:0005634">
    <property type="term" value="C:nucleus"/>
    <property type="evidence" value="ECO:0007669"/>
    <property type="project" value="TreeGrafter"/>
</dbReference>
<dbReference type="EMBL" id="JARIHO010000008">
    <property type="protein sequence ID" value="KAJ7357031.1"/>
    <property type="molecule type" value="Genomic_DNA"/>
</dbReference>
<feature type="compositionally biased region" description="Acidic residues" evidence="1">
    <location>
        <begin position="793"/>
        <end position="805"/>
    </location>
</feature>
<feature type="compositionally biased region" description="Low complexity" evidence="1">
    <location>
        <begin position="750"/>
        <end position="760"/>
    </location>
</feature>
<evidence type="ECO:0000313" key="3">
    <source>
        <dbReference type="Proteomes" id="UP001218218"/>
    </source>
</evidence>
<dbReference type="Pfam" id="PF07093">
    <property type="entry name" value="SGT1"/>
    <property type="match status" value="1"/>
</dbReference>
<feature type="region of interest" description="Disordered" evidence="1">
    <location>
        <begin position="450"/>
        <end position="484"/>
    </location>
</feature>
<evidence type="ECO:0000256" key="1">
    <source>
        <dbReference type="SAM" id="MobiDB-lite"/>
    </source>
</evidence>
<feature type="compositionally biased region" description="Acidic residues" evidence="1">
    <location>
        <begin position="615"/>
        <end position="634"/>
    </location>
</feature>
<proteinExistence type="predicted"/>
<dbReference type="PANTHER" id="PTHR13060">
    <property type="entry name" value="SGT1 PROTEIN HSGT1 SUPPRESSOR OF GCR2"/>
    <property type="match status" value="1"/>
</dbReference>
<accession>A0AAD7EYL3</accession>
<feature type="compositionally biased region" description="Basic and acidic residues" evidence="1">
    <location>
        <begin position="761"/>
        <end position="770"/>
    </location>
</feature>
<feature type="compositionally biased region" description="Polar residues" evidence="1">
    <location>
        <begin position="450"/>
        <end position="463"/>
    </location>
</feature>
<dbReference type="PANTHER" id="PTHR13060:SF0">
    <property type="entry name" value="PROTEIN ECDYSONELESS HOMOLOG"/>
    <property type="match status" value="1"/>
</dbReference>
<comment type="caution">
    <text evidence="2">The sequence shown here is derived from an EMBL/GenBank/DDBJ whole genome shotgun (WGS) entry which is preliminary data.</text>
</comment>
<organism evidence="2 3">
    <name type="scientific">Mycena albidolilacea</name>
    <dbReference type="NCBI Taxonomy" id="1033008"/>
    <lineage>
        <taxon>Eukaryota</taxon>
        <taxon>Fungi</taxon>
        <taxon>Dikarya</taxon>
        <taxon>Basidiomycota</taxon>
        <taxon>Agaricomycotina</taxon>
        <taxon>Agaricomycetes</taxon>
        <taxon>Agaricomycetidae</taxon>
        <taxon>Agaricales</taxon>
        <taxon>Marasmiineae</taxon>
        <taxon>Mycenaceae</taxon>
        <taxon>Mycena</taxon>
    </lineage>
</organism>
<feature type="compositionally biased region" description="Basic residues" evidence="1">
    <location>
        <begin position="152"/>
        <end position="161"/>
    </location>
</feature>
<dbReference type="InterPro" id="IPR010770">
    <property type="entry name" value="Ecd"/>
</dbReference>
<feature type="region of interest" description="Disordered" evidence="1">
    <location>
        <begin position="498"/>
        <end position="572"/>
    </location>
</feature>
<name>A0AAD7EYL3_9AGAR</name>
<sequence length="844" mass="94016">MDIFNRPPAISEDTLQYALYPTTELSDKAAVTSFAACISAWVDLLLPDFLWHRDAFELKVVSRPDAQEYFLEGRMRVGDCVDDEWCTVWLLKQVSSKWDMAISVFDSDGEFLLIEAADALPTWITPTNSENRVWIYGSQLHIIPLSHVSPPSRKHPRRKLPGRNDSDDEDEGDQEDFICVEDALKVLRDESADTLASTAVQNAVWARTNGYPAAARNHVHATKAYIPADIARALASDPSLIQKPVETFYTRDAIQLRAAHRMSRFPPEPSVLRTVKMTRTSYAQLLGQKFFPPKVFGQWKANEGSDEWRWRDVGMKIAVGFEMLFQESKGRIDPSSNSSDALQSSAQAKKDALRRNPQYIKYIQNLMSVDYFRGEIEGSQLWAKLEDKAADTFLATQREDDATRPSFASLVTAAISQTPADGLPSTDVYEDSDTWLNVDAQDFENMLETTMGPSSKKQQQQSIMEVDGDEEQSAEDRVASEQASRLKNLATKVEAFVEGKGDLEGATFDDEGEEMSEDEDFSDEPLTESESESEEEEDPAARQAAMDRLVPGIEPSEYGQMPASFHENSQKVAPATVKMDVVEEVEDVEQPSAATEPRTKPIREPIIPRDKYDGVDSDDETDEEDEEVDEEEDERPQVVGDIEVDMGEEEDEFLEFSRQALGITDDQWGEILRDRQSRGAFVPAGISVPSAPPPKPAAPKQGKVPPSETPIQGRAPEPGPRPNVNPNLDSFEAVMLAMDEELTRSRSSKSKPAPGKAAKPQKQDKGKGKAPESIPEEDIDAAMDSELRAALEREDDDEDEGEEPMDYNLIKNFLESYKSQGGLSGPVSTLAGRLQPGWQLPRDS</sequence>
<feature type="region of interest" description="Disordered" evidence="1">
    <location>
        <begin position="330"/>
        <end position="349"/>
    </location>
</feature>
<feature type="compositionally biased region" description="Basic and acidic residues" evidence="1">
    <location>
        <begin position="597"/>
        <end position="614"/>
    </location>
</feature>
<evidence type="ECO:0000313" key="2">
    <source>
        <dbReference type="EMBL" id="KAJ7357031.1"/>
    </source>
</evidence>
<feature type="region of interest" description="Disordered" evidence="1">
    <location>
        <begin position="147"/>
        <end position="174"/>
    </location>
</feature>
<protein>
    <submittedName>
        <fullName evidence="2">SGT1 protein-domain-containing protein</fullName>
    </submittedName>
</protein>
<feature type="compositionally biased region" description="Low complexity" evidence="1">
    <location>
        <begin position="335"/>
        <end position="347"/>
    </location>
</feature>
<feature type="region of interest" description="Disordered" evidence="1">
    <location>
        <begin position="584"/>
        <end position="642"/>
    </location>
</feature>
<keyword evidence="3" id="KW-1185">Reference proteome</keyword>
<gene>
    <name evidence="2" type="ORF">DFH08DRAFT_850828</name>
</gene>
<dbReference type="AlphaFoldDB" id="A0AAD7EYL3"/>
<feature type="compositionally biased region" description="Acidic residues" evidence="1">
    <location>
        <begin position="774"/>
        <end position="783"/>
    </location>
</feature>
<dbReference type="Proteomes" id="UP001218218">
    <property type="component" value="Unassembled WGS sequence"/>
</dbReference>